<name>A0A1V0FYL1_9TRYP</name>
<dbReference type="EMBL" id="KY404707">
    <property type="protein sequence ID" value="ARB50958.1"/>
    <property type="molecule type" value="Genomic_DNA"/>
</dbReference>
<protein>
    <submittedName>
        <fullName evidence="1">Variant surface glycoprotein</fullName>
    </submittedName>
</protein>
<proteinExistence type="predicted"/>
<sequence length="181" mass="19486">MRYTVFLKQKLEARLATMMGDVNKLRNAQRAYALQRQLASSKTDELIFKALQLVGEEEQRTAELTLESSGGKLSKAIEAVRGWTLKISTYRQMSAATVTAGQATNGATEGTKQGHPAASTIATTNQPVFTFLHEKNCSLDDEGGDNKVKAADVRPATFTKIKLTADANIKPAGITIGAAVK</sequence>
<dbReference type="VEuPathDB" id="TriTrypDB:Tb427_000309800"/>
<dbReference type="AlphaFoldDB" id="A0A1V0FYL1"/>
<reference evidence="1" key="1">
    <citation type="submission" date="2016-12" db="EMBL/GenBank/DDBJ databases">
        <title>Extending the VSGnome of Trypanosoma brucei strain TREU927.</title>
        <authorList>
            <person name="Cross G.A."/>
        </authorList>
    </citation>
    <scope>NUCLEOTIDE SEQUENCE</scope>
    <source>
        <strain evidence="1">Tb927.99.2077</strain>
    </source>
</reference>
<organism evidence="1">
    <name type="scientific">Trypanosoma brucei</name>
    <dbReference type="NCBI Taxonomy" id="5691"/>
    <lineage>
        <taxon>Eukaryota</taxon>
        <taxon>Discoba</taxon>
        <taxon>Euglenozoa</taxon>
        <taxon>Kinetoplastea</taxon>
        <taxon>Metakinetoplastina</taxon>
        <taxon>Trypanosomatida</taxon>
        <taxon>Trypanosomatidae</taxon>
        <taxon>Trypanosoma</taxon>
    </lineage>
</organism>
<accession>A0A1V0FYL1</accession>
<evidence type="ECO:0000313" key="1">
    <source>
        <dbReference type="EMBL" id="ARB50958.1"/>
    </source>
</evidence>